<feature type="domain" description="DUF4139" evidence="3">
    <location>
        <begin position="227"/>
        <end position="571"/>
    </location>
</feature>
<feature type="coiled-coil region" evidence="1">
    <location>
        <begin position="95"/>
        <end position="122"/>
    </location>
</feature>
<dbReference type="NCBIfam" id="TIGR02231">
    <property type="entry name" value="mucoidy inhibitor MuiA family protein"/>
    <property type="match status" value="1"/>
</dbReference>
<sequence length="580" mass="61483">MKTRILVSLLVVPCALISALAAAPVPVNSQITAATVYTDRAIVTRTGTVELAAGEAEVTFEKLPAALMDQSLQVSGKGTAVATILDVNARTTYVEAAADARVKSLEDQIAAEQKKLRALGDRGVALDQQQTLIGKIENAVAAPPTKDSGATRPGFEEWQKLLTFSDEARTKLATERQALDAQREEVQAKIGALEAQLVALRGQAGSGRSYKTVTVRVAAANAGSLDLTLGYAVMGASWTPSYDARLRGEERAVELSYFGIVRQNTGEDWKGVALTLSTAKPGLGGGAPELGTWVVDVMPSDEAIALSPFSVSGSNDKRYRGMDTAGKRPLRPDPSSTSLGFGNGMALEAAPAAIVAQQAVATVDSSATSASFKIAAPATILSDNATQKVAITTITLAAKLQYQATPRLQETAFLSAYVTNSTDFPLLAGSVNTFLGDSFVATSGLKTVMPSEKFELALGADESIGVKRKVVNRFAEDTGLTGSGRRVTYEFLVTLTNNKKTTERVVFKELLPVSRNEKIVVKLIGPMERDVGTVAAPKEVTREADGKLVWRLDLKPGEKREIALKFSVEHPADVQVTGLE</sequence>
<dbReference type="InterPro" id="IPR037291">
    <property type="entry name" value="DUF4139"/>
</dbReference>
<feature type="domain" description="DUF4140" evidence="4">
    <location>
        <begin position="34"/>
        <end position="132"/>
    </location>
</feature>
<feature type="signal peptide" evidence="2">
    <location>
        <begin position="1"/>
        <end position="23"/>
    </location>
</feature>
<dbReference type="AlphaFoldDB" id="A0A290QC05"/>
<evidence type="ECO:0000313" key="5">
    <source>
        <dbReference type="EMBL" id="ATC63766.1"/>
    </source>
</evidence>
<accession>A0A290QC05</accession>
<dbReference type="InterPro" id="IPR025554">
    <property type="entry name" value="DUF4140"/>
</dbReference>
<evidence type="ECO:0000259" key="3">
    <source>
        <dbReference type="Pfam" id="PF13598"/>
    </source>
</evidence>
<dbReference type="OrthoDB" id="9777444at2"/>
<feature type="chain" id="PRO_5013171673" description="Mucoidy inhibitor MuiA family protein" evidence="2">
    <location>
        <begin position="24"/>
        <end position="580"/>
    </location>
</feature>
<dbReference type="InterPro" id="IPR011935">
    <property type="entry name" value="CHP02231"/>
</dbReference>
<dbReference type="Pfam" id="PF13600">
    <property type="entry name" value="DUF4140"/>
    <property type="match status" value="1"/>
</dbReference>
<dbReference type="KEGG" id="vbh:CMV30_07260"/>
<dbReference type="Pfam" id="PF13598">
    <property type="entry name" value="DUF4139"/>
    <property type="match status" value="1"/>
</dbReference>
<protein>
    <recommendedName>
        <fullName evidence="7">Mucoidy inhibitor MuiA family protein</fullName>
    </recommendedName>
</protein>
<keyword evidence="1" id="KW-0175">Coiled coil</keyword>
<evidence type="ECO:0000256" key="2">
    <source>
        <dbReference type="SAM" id="SignalP"/>
    </source>
</evidence>
<feature type="coiled-coil region" evidence="1">
    <location>
        <begin position="165"/>
        <end position="203"/>
    </location>
</feature>
<reference evidence="5 6" key="1">
    <citation type="submission" date="2017-09" db="EMBL/GenBank/DDBJ databases">
        <title>Complete genome sequence of Verrucomicrobial strain HZ-65, isolated from freshwater.</title>
        <authorList>
            <person name="Choi A."/>
        </authorList>
    </citation>
    <scope>NUCLEOTIDE SEQUENCE [LARGE SCALE GENOMIC DNA]</scope>
    <source>
        <strain evidence="5 6">HZ-65</strain>
    </source>
</reference>
<evidence type="ECO:0008006" key="7">
    <source>
        <dbReference type="Google" id="ProtNLM"/>
    </source>
</evidence>
<gene>
    <name evidence="5" type="ORF">CMV30_07260</name>
</gene>
<evidence type="ECO:0000256" key="1">
    <source>
        <dbReference type="SAM" id="Coils"/>
    </source>
</evidence>
<keyword evidence="2" id="KW-0732">Signal</keyword>
<dbReference type="RefSeq" id="WP_096055398.1">
    <property type="nucleotide sequence ID" value="NZ_CP023344.1"/>
</dbReference>
<dbReference type="PANTHER" id="PTHR31005">
    <property type="entry name" value="DUF4139 DOMAIN-CONTAINING PROTEIN"/>
    <property type="match status" value="1"/>
</dbReference>
<dbReference type="Proteomes" id="UP000217265">
    <property type="component" value="Chromosome"/>
</dbReference>
<proteinExistence type="predicted"/>
<dbReference type="EMBL" id="CP023344">
    <property type="protein sequence ID" value="ATC63766.1"/>
    <property type="molecule type" value="Genomic_DNA"/>
</dbReference>
<organism evidence="5 6">
    <name type="scientific">Nibricoccus aquaticus</name>
    <dbReference type="NCBI Taxonomy" id="2576891"/>
    <lineage>
        <taxon>Bacteria</taxon>
        <taxon>Pseudomonadati</taxon>
        <taxon>Verrucomicrobiota</taxon>
        <taxon>Opitutia</taxon>
        <taxon>Opitutales</taxon>
        <taxon>Opitutaceae</taxon>
        <taxon>Nibricoccus</taxon>
    </lineage>
</organism>
<name>A0A290QC05_9BACT</name>
<dbReference type="PANTHER" id="PTHR31005:SF8">
    <property type="entry name" value="DUF4139 DOMAIN-CONTAINING PROTEIN"/>
    <property type="match status" value="1"/>
</dbReference>
<evidence type="ECO:0000259" key="4">
    <source>
        <dbReference type="Pfam" id="PF13600"/>
    </source>
</evidence>
<keyword evidence="6" id="KW-1185">Reference proteome</keyword>
<evidence type="ECO:0000313" key="6">
    <source>
        <dbReference type="Proteomes" id="UP000217265"/>
    </source>
</evidence>